<evidence type="ECO:0000256" key="4">
    <source>
        <dbReference type="ARBA" id="ARBA00023136"/>
    </source>
</evidence>
<reference evidence="7" key="1">
    <citation type="journal article" date="2023" name="Science">
        <title>Genome structures resolve the early diversification of teleost fishes.</title>
        <authorList>
            <person name="Parey E."/>
            <person name="Louis A."/>
            <person name="Montfort J."/>
            <person name="Bouchez O."/>
            <person name="Roques C."/>
            <person name="Iampietro C."/>
            <person name="Lluch J."/>
            <person name="Castinel A."/>
            <person name="Donnadieu C."/>
            <person name="Desvignes T."/>
            <person name="Floi Bucao C."/>
            <person name="Jouanno E."/>
            <person name="Wen M."/>
            <person name="Mejri S."/>
            <person name="Dirks R."/>
            <person name="Jansen H."/>
            <person name="Henkel C."/>
            <person name="Chen W.J."/>
            <person name="Zahm M."/>
            <person name="Cabau C."/>
            <person name="Klopp C."/>
            <person name="Thompson A.W."/>
            <person name="Robinson-Rechavi M."/>
            <person name="Braasch I."/>
            <person name="Lecointre G."/>
            <person name="Bobe J."/>
            <person name="Postlethwait J.H."/>
            <person name="Berthelot C."/>
            <person name="Roest Crollius H."/>
            <person name="Guiguen Y."/>
        </authorList>
    </citation>
    <scope>NUCLEOTIDE SEQUENCE</scope>
    <source>
        <strain evidence="7">WJC10195</strain>
    </source>
</reference>
<dbReference type="InterPro" id="IPR025754">
    <property type="entry name" value="TRC8_N_dom"/>
</dbReference>
<comment type="subcellular location">
    <subcellularLocation>
        <location evidence="1">Membrane</location>
        <topology evidence="1">Multi-pass membrane protein</topology>
    </subcellularLocation>
</comment>
<sequence>MVLVLPQRALFKFYMLFFAVLLGVLAQAIILIQVVTVARNEKGDQTHLMCDALWDLFSNFVISGCDSTLTVLGTNGAVISSIVHYLGLGILAFTGSTEEEDKRLGFVAPVLFFTWLFRQG</sequence>
<dbReference type="Pfam" id="PF13705">
    <property type="entry name" value="TRC8_N"/>
    <property type="match status" value="1"/>
</dbReference>
<keyword evidence="3 5" id="KW-1133">Transmembrane helix</keyword>
<dbReference type="AlphaFoldDB" id="A0A9Q1F9N4"/>
<evidence type="ECO:0000256" key="5">
    <source>
        <dbReference type="SAM" id="Phobius"/>
    </source>
</evidence>
<dbReference type="GO" id="GO:0016020">
    <property type="term" value="C:membrane"/>
    <property type="evidence" value="ECO:0007669"/>
    <property type="project" value="UniProtKB-SubCell"/>
</dbReference>
<dbReference type="EMBL" id="JAINUF010000007">
    <property type="protein sequence ID" value="KAJ8353840.1"/>
    <property type="molecule type" value="Genomic_DNA"/>
</dbReference>
<organism evidence="7 8">
    <name type="scientific">Synaphobranchus kaupii</name>
    <name type="common">Kaup's arrowtooth eel</name>
    <dbReference type="NCBI Taxonomy" id="118154"/>
    <lineage>
        <taxon>Eukaryota</taxon>
        <taxon>Metazoa</taxon>
        <taxon>Chordata</taxon>
        <taxon>Craniata</taxon>
        <taxon>Vertebrata</taxon>
        <taxon>Euteleostomi</taxon>
        <taxon>Actinopterygii</taxon>
        <taxon>Neopterygii</taxon>
        <taxon>Teleostei</taxon>
        <taxon>Anguilliformes</taxon>
        <taxon>Synaphobranchidae</taxon>
        <taxon>Synaphobranchus</taxon>
    </lineage>
</organism>
<name>A0A9Q1F9N4_SYNKA</name>
<evidence type="ECO:0000313" key="7">
    <source>
        <dbReference type="EMBL" id="KAJ8353840.1"/>
    </source>
</evidence>
<dbReference type="OrthoDB" id="4348522at2759"/>
<dbReference type="Proteomes" id="UP001152622">
    <property type="component" value="Chromosome 7"/>
</dbReference>
<evidence type="ECO:0000256" key="2">
    <source>
        <dbReference type="ARBA" id="ARBA00022692"/>
    </source>
</evidence>
<comment type="caution">
    <text evidence="7">The sequence shown here is derived from an EMBL/GenBank/DDBJ whole genome shotgun (WGS) entry which is preliminary data.</text>
</comment>
<evidence type="ECO:0000256" key="1">
    <source>
        <dbReference type="ARBA" id="ARBA00004141"/>
    </source>
</evidence>
<protein>
    <recommendedName>
        <fullName evidence="6">TRC8-like N-terminal domain-containing protein</fullName>
    </recommendedName>
</protein>
<evidence type="ECO:0000313" key="8">
    <source>
        <dbReference type="Proteomes" id="UP001152622"/>
    </source>
</evidence>
<feature type="transmembrane region" description="Helical" evidence="5">
    <location>
        <begin position="13"/>
        <end position="38"/>
    </location>
</feature>
<evidence type="ECO:0000256" key="3">
    <source>
        <dbReference type="ARBA" id="ARBA00022989"/>
    </source>
</evidence>
<feature type="domain" description="TRC8-like N-terminal" evidence="6">
    <location>
        <begin position="30"/>
        <end position="113"/>
    </location>
</feature>
<evidence type="ECO:0000259" key="6">
    <source>
        <dbReference type="Pfam" id="PF13705"/>
    </source>
</evidence>
<proteinExistence type="predicted"/>
<keyword evidence="2 5" id="KW-0812">Transmembrane</keyword>
<keyword evidence="4 5" id="KW-0472">Membrane</keyword>
<accession>A0A9Q1F9N4</accession>
<keyword evidence="8" id="KW-1185">Reference proteome</keyword>
<gene>
    <name evidence="7" type="ORF">SKAU_G00214070</name>
</gene>